<protein>
    <submittedName>
        <fullName evidence="1">Uncharacterized protein</fullName>
    </submittedName>
</protein>
<name>A0A2I0KNE7_PUNGR</name>
<dbReference type="Proteomes" id="UP000233551">
    <property type="component" value="Unassembled WGS sequence"/>
</dbReference>
<comment type="caution">
    <text evidence="1">The sequence shown here is derived from an EMBL/GenBank/DDBJ whole genome shotgun (WGS) entry which is preliminary data.</text>
</comment>
<reference evidence="1 2" key="1">
    <citation type="submission" date="2017-11" db="EMBL/GenBank/DDBJ databases">
        <title>De-novo sequencing of pomegranate (Punica granatum L.) genome.</title>
        <authorList>
            <person name="Akparov Z."/>
            <person name="Amiraslanov A."/>
            <person name="Hajiyeva S."/>
            <person name="Abbasov M."/>
            <person name="Kaur K."/>
            <person name="Hamwieh A."/>
            <person name="Solovyev V."/>
            <person name="Salamov A."/>
            <person name="Braich B."/>
            <person name="Kosarev P."/>
            <person name="Mahmoud A."/>
            <person name="Hajiyev E."/>
            <person name="Babayeva S."/>
            <person name="Izzatullayeva V."/>
            <person name="Mammadov A."/>
            <person name="Mammadov A."/>
            <person name="Sharifova S."/>
            <person name="Ojaghi J."/>
            <person name="Eynullazada K."/>
            <person name="Bayramov B."/>
            <person name="Abdulazimova A."/>
            <person name="Shahmuradov I."/>
        </authorList>
    </citation>
    <scope>NUCLEOTIDE SEQUENCE [LARGE SCALE GENOMIC DNA]</scope>
    <source>
        <strain evidence="2">cv. AG2017</strain>
        <tissue evidence="1">Leaf</tissue>
    </source>
</reference>
<accession>A0A2I0KNE7</accession>
<dbReference type="EMBL" id="PGOL01000477">
    <property type="protein sequence ID" value="PKI70004.1"/>
    <property type="molecule type" value="Genomic_DNA"/>
</dbReference>
<proteinExistence type="predicted"/>
<evidence type="ECO:0000313" key="2">
    <source>
        <dbReference type="Proteomes" id="UP000233551"/>
    </source>
</evidence>
<dbReference type="AlphaFoldDB" id="A0A2I0KNE7"/>
<keyword evidence="2" id="KW-1185">Reference proteome</keyword>
<organism evidence="1 2">
    <name type="scientific">Punica granatum</name>
    <name type="common">Pomegranate</name>
    <dbReference type="NCBI Taxonomy" id="22663"/>
    <lineage>
        <taxon>Eukaryota</taxon>
        <taxon>Viridiplantae</taxon>
        <taxon>Streptophyta</taxon>
        <taxon>Embryophyta</taxon>
        <taxon>Tracheophyta</taxon>
        <taxon>Spermatophyta</taxon>
        <taxon>Magnoliopsida</taxon>
        <taxon>eudicotyledons</taxon>
        <taxon>Gunneridae</taxon>
        <taxon>Pentapetalae</taxon>
        <taxon>rosids</taxon>
        <taxon>malvids</taxon>
        <taxon>Myrtales</taxon>
        <taxon>Lythraceae</taxon>
        <taxon>Punica</taxon>
    </lineage>
</organism>
<gene>
    <name evidence="1" type="ORF">CRG98_009607</name>
</gene>
<evidence type="ECO:0000313" key="1">
    <source>
        <dbReference type="EMBL" id="PKI70004.1"/>
    </source>
</evidence>
<sequence>MDSSRIIIGRHVRVVERLSSSDPLAWIEREHLLSRFKPIEFTLGESLESQFPLKRSSGVRYHRVTTYDFMNSESALAVAIEKPKSRIFTLWVTIGVDEDVLGRQIPMEDSCQVYVVEAAQYLEDKVPDLVLE</sequence>